<name>A0A0A8Z479_ARUDO</name>
<reference evidence="1" key="2">
    <citation type="journal article" date="2015" name="Data Brief">
        <title>Shoot transcriptome of the giant reed, Arundo donax.</title>
        <authorList>
            <person name="Barrero R.A."/>
            <person name="Guerrero F.D."/>
            <person name="Moolhuijzen P."/>
            <person name="Goolsby J.A."/>
            <person name="Tidwell J."/>
            <person name="Bellgard S.E."/>
            <person name="Bellgard M.I."/>
        </authorList>
    </citation>
    <scope>NUCLEOTIDE SEQUENCE</scope>
    <source>
        <tissue evidence="1">Shoot tissue taken approximately 20 cm above the soil surface</tissue>
    </source>
</reference>
<evidence type="ECO:0000313" key="1">
    <source>
        <dbReference type="EMBL" id="JAD32518.1"/>
    </source>
</evidence>
<sequence length="21" mass="2536">MSFILYCAVTLIQIFWLHSYS</sequence>
<proteinExistence type="predicted"/>
<dbReference type="AlphaFoldDB" id="A0A0A8Z479"/>
<organism evidence="1">
    <name type="scientific">Arundo donax</name>
    <name type="common">Giant reed</name>
    <name type="synonym">Donax arundinaceus</name>
    <dbReference type="NCBI Taxonomy" id="35708"/>
    <lineage>
        <taxon>Eukaryota</taxon>
        <taxon>Viridiplantae</taxon>
        <taxon>Streptophyta</taxon>
        <taxon>Embryophyta</taxon>
        <taxon>Tracheophyta</taxon>
        <taxon>Spermatophyta</taxon>
        <taxon>Magnoliopsida</taxon>
        <taxon>Liliopsida</taxon>
        <taxon>Poales</taxon>
        <taxon>Poaceae</taxon>
        <taxon>PACMAD clade</taxon>
        <taxon>Arundinoideae</taxon>
        <taxon>Arundineae</taxon>
        <taxon>Arundo</taxon>
    </lineage>
</organism>
<reference evidence="1" key="1">
    <citation type="submission" date="2014-09" db="EMBL/GenBank/DDBJ databases">
        <authorList>
            <person name="Magalhaes I.L.F."/>
            <person name="Oliveira U."/>
            <person name="Santos F.R."/>
            <person name="Vidigal T.H.D.A."/>
            <person name="Brescovit A.D."/>
            <person name="Santos A.J."/>
        </authorList>
    </citation>
    <scope>NUCLEOTIDE SEQUENCE</scope>
    <source>
        <tissue evidence="1">Shoot tissue taken approximately 20 cm above the soil surface</tissue>
    </source>
</reference>
<dbReference type="EMBL" id="GBRH01265377">
    <property type="protein sequence ID" value="JAD32518.1"/>
    <property type="molecule type" value="Transcribed_RNA"/>
</dbReference>
<protein>
    <submittedName>
        <fullName evidence="1">Uncharacterized protein</fullName>
    </submittedName>
</protein>
<accession>A0A0A8Z479</accession>